<sequence length="455" mass="50964">MLMPFRDLWKAGLLGLAVGSFASSAWAEHENAPPQAQTETIGTPFSARWPEEPYPRNVWDMQTYGDRLYLGAGNSANTGPSPNAGPTPIISFGDDGFRQETVIDEEQVAVFRVIKGRLWVPGHDSREDWSFGETYSLEREGWIKRRDIPRGLHVYDLFARGDQLIATGGSYDQPIDAWTSDDGGEFWRSAELIANPAFADAENPSGAFVRRVGGGQFGRLFEMFAIGDRLFASARAPLVRAPEVADAKASPLTATLFEWDDRGGFKPVGFDLRTMPLDRRTAMETSNLDLIPLAEDEKRLGQTPIAVRPLTTRTQTLYIAAWPHNDHQWKPIGLFVADAVDRIRRAMLPTGYLPYDMVQRGDVIYLLLNRQTDRGFEVAVARPRDDARSDWRIQCAFNASSFARSFEIHDGAFYFGLGTEIEDPHPSSENEAGWVREMSPASGEIWRVRRCGDQN</sequence>
<reference evidence="2 3" key="1">
    <citation type="submission" date="2024-06" db="EMBL/GenBank/DDBJ databases">
        <title>Genomic Encyclopedia of Type Strains, Phase IV (KMG-IV): sequencing the most valuable type-strain genomes for metagenomic binning, comparative biology and taxonomic classification.</title>
        <authorList>
            <person name="Goeker M."/>
        </authorList>
    </citation>
    <scope>NUCLEOTIDE SEQUENCE [LARGE SCALE GENOMIC DNA]</scope>
    <source>
        <strain evidence="2 3">DSM 27865</strain>
    </source>
</reference>
<proteinExistence type="predicted"/>
<evidence type="ECO:0000256" key="1">
    <source>
        <dbReference type="SAM" id="SignalP"/>
    </source>
</evidence>
<gene>
    <name evidence="2" type="ORF">ABID37_004593</name>
</gene>
<dbReference type="RefSeq" id="WP_354199037.1">
    <property type="nucleotide sequence ID" value="NZ_JBEPML010000023.1"/>
</dbReference>
<keyword evidence="1" id="KW-0732">Signal</keyword>
<dbReference type="EMBL" id="JBEPML010000023">
    <property type="protein sequence ID" value="MET3794353.1"/>
    <property type="molecule type" value="Genomic_DNA"/>
</dbReference>
<evidence type="ECO:0008006" key="4">
    <source>
        <dbReference type="Google" id="ProtNLM"/>
    </source>
</evidence>
<keyword evidence="3" id="KW-1185">Reference proteome</keyword>
<protein>
    <recommendedName>
        <fullName evidence="4">Exo-alpha-sialidase</fullName>
    </recommendedName>
</protein>
<evidence type="ECO:0000313" key="3">
    <source>
        <dbReference type="Proteomes" id="UP001549076"/>
    </source>
</evidence>
<organism evidence="2 3">
    <name type="scientific">Aquamicrobium terrae</name>
    <dbReference type="NCBI Taxonomy" id="1324945"/>
    <lineage>
        <taxon>Bacteria</taxon>
        <taxon>Pseudomonadati</taxon>
        <taxon>Pseudomonadota</taxon>
        <taxon>Alphaproteobacteria</taxon>
        <taxon>Hyphomicrobiales</taxon>
        <taxon>Phyllobacteriaceae</taxon>
        <taxon>Aquamicrobium</taxon>
    </lineage>
</organism>
<accession>A0ABV2N6B0</accession>
<dbReference type="Proteomes" id="UP001549076">
    <property type="component" value="Unassembled WGS sequence"/>
</dbReference>
<feature type="chain" id="PRO_5045060090" description="Exo-alpha-sialidase" evidence="1">
    <location>
        <begin position="28"/>
        <end position="455"/>
    </location>
</feature>
<evidence type="ECO:0000313" key="2">
    <source>
        <dbReference type="EMBL" id="MET3794353.1"/>
    </source>
</evidence>
<name>A0ABV2N6B0_9HYPH</name>
<comment type="caution">
    <text evidence="2">The sequence shown here is derived from an EMBL/GenBank/DDBJ whole genome shotgun (WGS) entry which is preliminary data.</text>
</comment>
<feature type="signal peptide" evidence="1">
    <location>
        <begin position="1"/>
        <end position="27"/>
    </location>
</feature>